<organism evidence="1 2">
    <name type="scientific">Actinomyces massiliensis F0489</name>
    <dbReference type="NCBI Taxonomy" id="1125718"/>
    <lineage>
        <taxon>Bacteria</taxon>
        <taxon>Bacillati</taxon>
        <taxon>Actinomycetota</taxon>
        <taxon>Actinomycetes</taxon>
        <taxon>Actinomycetales</taxon>
        <taxon>Actinomycetaceae</taxon>
        <taxon>Actinomyces</taxon>
    </lineage>
</organism>
<comment type="caution">
    <text evidence="1">The sequence shown here is derived from an EMBL/GenBank/DDBJ whole genome shotgun (WGS) entry which is preliminary data.</text>
</comment>
<sequence>MACGFSVCAEPVAVTPLALDTRTQPGPDAPGQARRAPLRAVAYEKDML</sequence>
<reference evidence="1 2" key="1">
    <citation type="submission" date="2012-05" db="EMBL/GenBank/DDBJ databases">
        <authorList>
            <person name="Harkins D.M."/>
            <person name="Madupu R."/>
            <person name="Durkin A.S."/>
            <person name="Torralba M."/>
            <person name="Methe B."/>
            <person name="Sutton G.G."/>
            <person name="Nelson K.E."/>
        </authorList>
    </citation>
    <scope>NUCLEOTIDE SEQUENCE [LARGE SCALE GENOMIC DNA]</scope>
    <source>
        <strain evidence="1 2">F0489</strain>
    </source>
</reference>
<name>J1H1X6_9ACTO</name>
<dbReference type="EMBL" id="AKFT01000177">
    <property type="protein sequence ID" value="EJF39470.1"/>
    <property type="molecule type" value="Genomic_DNA"/>
</dbReference>
<proteinExistence type="predicted"/>
<evidence type="ECO:0000313" key="1">
    <source>
        <dbReference type="EMBL" id="EJF39470.1"/>
    </source>
</evidence>
<evidence type="ECO:0000313" key="2">
    <source>
        <dbReference type="Proteomes" id="UP000002941"/>
    </source>
</evidence>
<dbReference type="PATRIC" id="fig|1125718.3.peg.2231"/>
<accession>J1H1X6</accession>
<protein>
    <submittedName>
        <fullName evidence="1">Uncharacterized protein</fullName>
    </submittedName>
</protein>
<keyword evidence="2" id="KW-1185">Reference proteome</keyword>
<gene>
    <name evidence="1" type="ORF">HMPREF1318_0063</name>
</gene>
<dbReference type="AlphaFoldDB" id="J1H1X6"/>
<dbReference type="Proteomes" id="UP000002941">
    <property type="component" value="Unassembled WGS sequence"/>
</dbReference>